<evidence type="ECO:0000313" key="2">
    <source>
        <dbReference type="EMBL" id="PIL19558.1"/>
    </source>
</evidence>
<dbReference type="RefSeq" id="WP_180287432.1">
    <property type="nucleotide sequence ID" value="NZ_AWWI01000096.1"/>
</dbReference>
<feature type="transmembrane region" description="Helical" evidence="1">
    <location>
        <begin position="20"/>
        <end position="38"/>
    </location>
</feature>
<evidence type="ECO:0000313" key="3">
    <source>
        <dbReference type="Proteomes" id="UP000231259"/>
    </source>
</evidence>
<proteinExistence type="predicted"/>
<evidence type="ECO:0000256" key="1">
    <source>
        <dbReference type="SAM" id="Phobius"/>
    </source>
</evidence>
<organism evidence="2 3">
    <name type="scientific">Puniceibacterium antarcticum</name>
    <dbReference type="NCBI Taxonomy" id="1206336"/>
    <lineage>
        <taxon>Bacteria</taxon>
        <taxon>Pseudomonadati</taxon>
        <taxon>Pseudomonadota</taxon>
        <taxon>Alphaproteobacteria</taxon>
        <taxon>Rhodobacterales</taxon>
        <taxon>Paracoccaceae</taxon>
        <taxon>Puniceibacterium</taxon>
    </lineage>
</organism>
<keyword evidence="3" id="KW-1185">Reference proteome</keyword>
<keyword evidence="1" id="KW-0812">Transmembrane</keyword>
<keyword evidence="1" id="KW-0472">Membrane</keyword>
<protein>
    <submittedName>
        <fullName evidence="2">Uncharacterized protein</fullName>
    </submittedName>
</protein>
<accession>A0A2G8REP8</accession>
<dbReference type="EMBL" id="AWWI01000096">
    <property type="protein sequence ID" value="PIL19558.1"/>
    <property type="molecule type" value="Genomic_DNA"/>
</dbReference>
<reference evidence="2 3" key="1">
    <citation type="submission" date="2013-09" db="EMBL/GenBank/DDBJ databases">
        <title>Genome sequencing of Phaeobacter antarcticus sp. nov. SM1211.</title>
        <authorList>
            <person name="Zhang X.-Y."/>
            <person name="Liu C."/>
            <person name="Chen X.-L."/>
            <person name="Xie B.-B."/>
            <person name="Qin Q.-L."/>
            <person name="Rong J.-C."/>
            <person name="Zhang Y.-Z."/>
        </authorList>
    </citation>
    <scope>NUCLEOTIDE SEQUENCE [LARGE SCALE GENOMIC DNA]</scope>
    <source>
        <strain evidence="2 3">SM1211</strain>
    </source>
</reference>
<name>A0A2G8REP8_9RHOB</name>
<dbReference type="AlphaFoldDB" id="A0A2G8REP8"/>
<keyword evidence="1" id="KW-1133">Transmembrane helix</keyword>
<dbReference type="Proteomes" id="UP000231259">
    <property type="component" value="Unassembled WGS sequence"/>
</dbReference>
<sequence>MSIARQRQMSETGTSEATKVVALAVAGTVYGALAYSIFPQTLLDI</sequence>
<gene>
    <name evidence="2" type="ORF">P775_13625</name>
</gene>
<comment type="caution">
    <text evidence="2">The sequence shown here is derived from an EMBL/GenBank/DDBJ whole genome shotgun (WGS) entry which is preliminary data.</text>
</comment>